<evidence type="ECO:0000313" key="10">
    <source>
        <dbReference type="Proteomes" id="UP000786183"/>
    </source>
</evidence>
<reference evidence="9 10" key="1">
    <citation type="submission" date="2020-07" db="EMBL/GenBank/DDBJ databases">
        <title>Transfer of Campylobacter canadensis to the novel genus Avispirillum gen. nov., that also includes two novel species recovered from migratory waterfowl: Avispirillum anseris sp. nov. and Avispirillum brantae sp. nov.</title>
        <authorList>
            <person name="Miller W.G."/>
            <person name="Chapman M.H."/>
            <person name="Yee E."/>
            <person name="Inglis G.D."/>
        </authorList>
    </citation>
    <scope>NUCLEOTIDE SEQUENCE [LARGE SCALE GENOMIC DNA]</scope>
    <source>
        <strain evidence="9 10">L283</strain>
    </source>
</reference>
<keyword evidence="10" id="KW-1185">Reference proteome</keyword>
<dbReference type="PIRSF" id="PIRSF005624">
    <property type="entry name" value="Ni-bind_GTPase"/>
    <property type="match status" value="1"/>
</dbReference>
<sequence>MKVIVEAKAKIMQENETQAKKNQEFFKQNNIFCLNFMSSPGSGKTTLLEAMIKKNIFKLAVIEGDLETNNDANRIIKAGAKAYQISTGQSCHLDAIMIKKALDEFDVKDCNLVVIENIGNLVCPASYLLGENLNVVLLSATEGADKVEKYPVMFKRADILVLSKMDIAQYFDFDTKHIYEEAKKLNPNVVIFELSAKDDTNIDKFCAYIKEKMENK</sequence>
<dbReference type="RefSeq" id="WP_172230784.1">
    <property type="nucleotide sequence ID" value="NZ_CP035946.1"/>
</dbReference>
<dbReference type="SUPFAM" id="SSF52540">
    <property type="entry name" value="P-loop containing nucleoside triphosphate hydrolases"/>
    <property type="match status" value="1"/>
</dbReference>
<accession>A0ABS7WQ19</accession>
<evidence type="ECO:0000256" key="7">
    <source>
        <dbReference type="ARBA" id="ARBA00023134"/>
    </source>
</evidence>
<dbReference type="NCBIfam" id="TIGR00073">
    <property type="entry name" value="hypB"/>
    <property type="match status" value="1"/>
</dbReference>
<dbReference type="InterPro" id="IPR003495">
    <property type="entry name" value="CobW/HypB/UreG_nucleotide-bd"/>
</dbReference>
<evidence type="ECO:0000256" key="4">
    <source>
        <dbReference type="ARBA" id="ARBA00022741"/>
    </source>
</evidence>
<dbReference type="InterPro" id="IPR004392">
    <property type="entry name" value="Hyd_mat_HypB"/>
</dbReference>
<dbReference type="EMBL" id="JACGBB010000003">
    <property type="protein sequence ID" value="MBZ7986865.1"/>
    <property type="molecule type" value="Genomic_DNA"/>
</dbReference>
<feature type="domain" description="CobW/HypB/UreG nucleotide-binding" evidence="8">
    <location>
        <begin position="38"/>
        <end position="191"/>
    </location>
</feature>
<keyword evidence="7" id="KW-0342">GTP-binding</keyword>
<evidence type="ECO:0000256" key="6">
    <source>
        <dbReference type="ARBA" id="ARBA00022833"/>
    </source>
</evidence>
<name>A0ABS7WQ19_9BACT</name>
<dbReference type="InterPro" id="IPR027417">
    <property type="entry name" value="P-loop_NTPase"/>
</dbReference>
<keyword evidence="3" id="KW-0479">Metal-binding</keyword>
<gene>
    <name evidence="9" type="primary">hypB</name>
    <name evidence="9" type="ORF">AVCANL283_01865</name>
</gene>
<organism evidence="9 10">
    <name type="scientific">Campylobacter canadensis</name>
    <dbReference type="NCBI Taxonomy" id="449520"/>
    <lineage>
        <taxon>Bacteria</taxon>
        <taxon>Pseudomonadati</taxon>
        <taxon>Campylobacterota</taxon>
        <taxon>Epsilonproteobacteria</taxon>
        <taxon>Campylobacterales</taxon>
        <taxon>Campylobacteraceae</taxon>
        <taxon>Campylobacter</taxon>
    </lineage>
</organism>
<keyword evidence="6" id="KW-0862">Zinc</keyword>
<keyword evidence="4" id="KW-0547">Nucleotide-binding</keyword>
<evidence type="ECO:0000256" key="3">
    <source>
        <dbReference type="ARBA" id="ARBA00022723"/>
    </source>
</evidence>
<comment type="similarity">
    <text evidence="1">Belongs to the SIMIBI class G3E GTPase family. HypB/HupM subfamily.</text>
</comment>
<dbReference type="Proteomes" id="UP000786183">
    <property type="component" value="Unassembled WGS sequence"/>
</dbReference>
<dbReference type="Pfam" id="PF02492">
    <property type="entry name" value="cobW"/>
    <property type="match status" value="1"/>
</dbReference>
<evidence type="ECO:0000256" key="2">
    <source>
        <dbReference type="ARBA" id="ARBA00022596"/>
    </source>
</evidence>
<dbReference type="PANTHER" id="PTHR30134:SF2">
    <property type="entry name" value="HYDROGENASE MATURATION FACTOR HYPB"/>
    <property type="match status" value="1"/>
</dbReference>
<protein>
    <submittedName>
        <fullName evidence="9">Hydrogenase nickel incorporation protein HypB</fullName>
    </submittedName>
</protein>
<evidence type="ECO:0000313" key="9">
    <source>
        <dbReference type="EMBL" id="MBZ7986865.1"/>
    </source>
</evidence>
<comment type="caution">
    <text evidence="9">The sequence shown here is derived from an EMBL/GenBank/DDBJ whole genome shotgun (WGS) entry which is preliminary data.</text>
</comment>
<dbReference type="Gene3D" id="3.40.50.300">
    <property type="entry name" value="P-loop containing nucleotide triphosphate hydrolases"/>
    <property type="match status" value="1"/>
</dbReference>
<evidence type="ECO:0000259" key="8">
    <source>
        <dbReference type="Pfam" id="PF02492"/>
    </source>
</evidence>
<keyword evidence="2" id="KW-0533">Nickel</keyword>
<evidence type="ECO:0000256" key="1">
    <source>
        <dbReference type="ARBA" id="ARBA00006211"/>
    </source>
</evidence>
<dbReference type="PANTHER" id="PTHR30134">
    <property type="entry name" value="HYDROGENASE PROTEIN ASSEMBLY PROTEIN, NICKEL CHAPERONE"/>
    <property type="match status" value="1"/>
</dbReference>
<evidence type="ECO:0000256" key="5">
    <source>
        <dbReference type="ARBA" id="ARBA00022801"/>
    </source>
</evidence>
<keyword evidence="5" id="KW-0378">Hydrolase</keyword>
<proteinExistence type="inferred from homology"/>